<evidence type="ECO:0000313" key="2">
    <source>
        <dbReference type="EMBL" id="KFQ10673.1"/>
    </source>
</evidence>
<protein>
    <submittedName>
        <fullName evidence="2">Uncharacterized protein</fullName>
    </submittedName>
</protein>
<feature type="compositionally biased region" description="Polar residues" evidence="1">
    <location>
        <begin position="24"/>
        <end position="33"/>
    </location>
</feature>
<accession>A0A091PTW1</accession>
<feature type="compositionally biased region" description="Polar residues" evidence="1">
    <location>
        <begin position="1"/>
        <end position="17"/>
    </location>
</feature>
<dbReference type="AlphaFoldDB" id="A0A091PTW1"/>
<feature type="non-terminal residue" evidence="2">
    <location>
        <position position="104"/>
    </location>
</feature>
<feature type="compositionally biased region" description="Polar residues" evidence="1">
    <location>
        <begin position="89"/>
        <end position="104"/>
    </location>
</feature>
<feature type="region of interest" description="Disordered" evidence="1">
    <location>
        <begin position="1"/>
        <end position="33"/>
    </location>
</feature>
<evidence type="ECO:0000313" key="3">
    <source>
        <dbReference type="Proteomes" id="UP000054379"/>
    </source>
</evidence>
<gene>
    <name evidence="2" type="ORF">N329_04354</name>
</gene>
<reference evidence="2 3" key="1">
    <citation type="submission" date="2014-04" db="EMBL/GenBank/DDBJ databases">
        <title>Genome evolution of avian class.</title>
        <authorList>
            <person name="Zhang G."/>
            <person name="Li C."/>
        </authorList>
    </citation>
    <scope>NUCLEOTIDE SEQUENCE [LARGE SCALE GENOMIC DNA]</scope>
    <source>
        <strain evidence="2">BGI_N329</strain>
    </source>
</reference>
<proteinExistence type="predicted"/>
<dbReference type="EMBL" id="KK664929">
    <property type="protein sequence ID" value="KFQ10673.1"/>
    <property type="molecule type" value="Genomic_DNA"/>
</dbReference>
<dbReference type="Proteomes" id="UP000054379">
    <property type="component" value="Unassembled WGS sequence"/>
</dbReference>
<name>A0A091PTW1_HALAL</name>
<feature type="region of interest" description="Disordered" evidence="1">
    <location>
        <begin position="71"/>
        <end position="104"/>
    </location>
</feature>
<organism evidence="2 3">
    <name type="scientific">Haliaeetus albicilla</name>
    <name type="common">White-tailed sea-eagle</name>
    <name type="synonym">Falco albicilla</name>
    <dbReference type="NCBI Taxonomy" id="8969"/>
    <lineage>
        <taxon>Eukaryota</taxon>
        <taxon>Metazoa</taxon>
        <taxon>Chordata</taxon>
        <taxon>Craniata</taxon>
        <taxon>Vertebrata</taxon>
        <taxon>Euteleostomi</taxon>
        <taxon>Archelosauria</taxon>
        <taxon>Archosauria</taxon>
        <taxon>Dinosauria</taxon>
        <taxon>Saurischia</taxon>
        <taxon>Theropoda</taxon>
        <taxon>Coelurosauria</taxon>
        <taxon>Aves</taxon>
        <taxon>Neognathae</taxon>
        <taxon>Neoaves</taxon>
        <taxon>Telluraves</taxon>
        <taxon>Accipitrimorphae</taxon>
        <taxon>Accipitriformes</taxon>
        <taxon>Accipitridae</taxon>
        <taxon>Accipitrinae</taxon>
        <taxon>Haliaeetus</taxon>
    </lineage>
</organism>
<evidence type="ECO:0000256" key="1">
    <source>
        <dbReference type="SAM" id="MobiDB-lite"/>
    </source>
</evidence>
<sequence>MSNGCKLSGPGSNQSQPKIFPPGTGSSDSSSALTVENVKRLEKEYMTSKEAFNKQRIQDYIKQTNLTHFNKDTTRKSSTELVWEAEPEGSSSSFPAKQSENSKE</sequence>